<sequence length="84" mass="8889">MSSMKLHVLPVLGFIVFALLQLSDGQSLGSSPFSSPAPAPSMTNDGAAIDQGIAYVLLLVALAWEKLQKFCVFFPHLGIVNLTG</sequence>
<organism evidence="2 3">
    <name type="scientific">Corchorus olitorius</name>
    <dbReference type="NCBI Taxonomy" id="93759"/>
    <lineage>
        <taxon>Eukaryota</taxon>
        <taxon>Viridiplantae</taxon>
        <taxon>Streptophyta</taxon>
        <taxon>Embryophyta</taxon>
        <taxon>Tracheophyta</taxon>
        <taxon>Spermatophyta</taxon>
        <taxon>Magnoliopsida</taxon>
        <taxon>eudicotyledons</taxon>
        <taxon>Gunneridae</taxon>
        <taxon>Pentapetalae</taxon>
        <taxon>rosids</taxon>
        <taxon>malvids</taxon>
        <taxon>Malvales</taxon>
        <taxon>Malvaceae</taxon>
        <taxon>Grewioideae</taxon>
        <taxon>Apeibeae</taxon>
        <taxon>Corchorus</taxon>
    </lineage>
</organism>
<reference evidence="3" key="1">
    <citation type="submission" date="2013-09" db="EMBL/GenBank/DDBJ databases">
        <title>Corchorus olitorius genome sequencing.</title>
        <authorList>
            <person name="Alam M."/>
            <person name="Haque M.S."/>
            <person name="Islam M.S."/>
            <person name="Emdad E.M."/>
            <person name="Islam M.M."/>
            <person name="Ahmed B."/>
            <person name="Halim A."/>
            <person name="Hossen Q.M.M."/>
            <person name="Hossain M.Z."/>
            <person name="Ahmed R."/>
            <person name="Khan M.M."/>
            <person name="Islam R."/>
            <person name="Rashid M.M."/>
            <person name="Khan S.A."/>
            <person name="Rahman M.S."/>
            <person name="Alam M."/>
            <person name="Yahiya A.S."/>
            <person name="Khan M.S."/>
            <person name="Azam M.S."/>
            <person name="Haque T."/>
            <person name="Lashkar M.Z.H."/>
            <person name="Akhand A.I."/>
            <person name="Morshed G."/>
            <person name="Roy S."/>
            <person name="Uddin K.S."/>
            <person name="Rabeya T."/>
            <person name="Hossain A.S."/>
            <person name="Chowdhury A."/>
            <person name="Snigdha A.R."/>
            <person name="Mortoza M.S."/>
            <person name="Matin S.A."/>
            <person name="Hoque S.M.E."/>
            <person name="Islam M.K."/>
            <person name="Roy D.K."/>
            <person name="Haider R."/>
            <person name="Moosa M.M."/>
            <person name="Elias S.M."/>
            <person name="Hasan A.M."/>
            <person name="Jahan S."/>
            <person name="Shafiuddin M."/>
            <person name="Mahmood N."/>
            <person name="Shommy N.S."/>
        </authorList>
    </citation>
    <scope>NUCLEOTIDE SEQUENCE [LARGE SCALE GENOMIC DNA]</scope>
    <source>
        <strain evidence="3">cv. O-4</strain>
    </source>
</reference>
<feature type="signal peptide" evidence="1">
    <location>
        <begin position="1"/>
        <end position="25"/>
    </location>
</feature>
<dbReference type="InterPro" id="IPR009424">
    <property type="entry name" value="AGP16/20/22/41"/>
</dbReference>
<protein>
    <submittedName>
        <fullName evidence="2">Arabinogalactan peptide, AGP</fullName>
    </submittedName>
</protein>
<gene>
    <name evidence="2" type="ORF">COLO4_34907</name>
</gene>
<dbReference type="PANTHER" id="PTHR33374">
    <property type="entry name" value="ARABINOGALACTAN PROTEIN 20"/>
    <property type="match status" value="1"/>
</dbReference>
<name>A0A1R3GIZ3_9ROSI</name>
<feature type="chain" id="PRO_5012367813" evidence="1">
    <location>
        <begin position="26"/>
        <end position="84"/>
    </location>
</feature>
<accession>A0A1R3GIZ3</accession>
<keyword evidence="1" id="KW-0732">Signal</keyword>
<evidence type="ECO:0000256" key="1">
    <source>
        <dbReference type="SAM" id="SignalP"/>
    </source>
</evidence>
<dbReference type="Pfam" id="PF06376">
    <property type="entry name" value="AGP"/>
    <property type="match status" value="1"/>
</dbReference>
<dbReference type="EMBL" id="AWUE01022462">
    <property type="protein sequence ID" value="OMO58019.1"/>
    <property type="molecule type" value="Genomic_DNA"/>
</dbReference>
<evidence type="ECO:0000313" key="3">
    <source>
        <dbReference type="Proteomes" id="UP000187203"/>
    </source>
</evidence>
<evidence type="ECO:0000313" key="2">
    <source>
        <dbReference type="EMBL" id="OMO58019.1"/>
    </source>
</evidence>
<dbReference type="AlphaFoldDB" id="A0A1R3GIZ3"/>
<dbReference type="Proteomes" id="UP000187203">
    <property type="component" value="Unassembled WGS sequence"/>
</dbReference>
<comment type="caution">
    <text evidence="2">The sequence shown here is derived from an EMBL/GenBank/DDBJ whole genome shotgun (WGS) entry which is preliminary data.</text>
</comment>
<proteinExistence type="predicted"/>
<keyword evidence="3" id="KW-1185">Reference proteome</keyword>